<dbReference type="AlphaFoldDB" id="A0A366HUN6"/>
<dbReference type="GO" id="GO:0016491">
    <property type="term" value="F:oxidoreductase activity"/>
    <property type="evidence" value="ECO:0007669"/>
    <property type="project" value="UniProtKB-KW"/>
</dbReference>
<dbReference type="InterPro" id="IPR039068">
    <property type="entry name" value="PqqC-like"/>
</dbReference>
<evidence type="ECO:0000256" key="1">
    <source>
        <dbReference type="ARBA" id="ARBA00023002"/>
    </source>
</evidence>
<accession>A0A366HUN6</accession>
<evidence type="ECO:0000313" key="2">
    <source>
        <dbReference type="EMBL" id="RBP48003.1"/>
    </source>
</evidence>
<dbReference type="PANTHER" id="PTHR40279:SF3">
    <property type="entry name" value="4-AMINOBENZOATE SYNTHASE"/>
    <property type="match status" value="1"/>
</dbReference>
<protein>
    <submittedName>
        <fullName evidence="2">Pyrroloquinoline-quinone synthase</fullName>
    </submittedName>
</protein>
<reference evidence="2 3" key="1">
    <citation type="submission" date="2018-06" db="EMBL/GenBank/DDBJ databases">
        <title>Genomic Encyclopedia of Type Strains, Phase IV (KMG-IV): sequencing the most valuable type-strain genomes for metagenomic binning, comparative biology and taxonomic classification.</title>
        <authorList>
            <person name="Goeker M."/>
        </authorList>
    </citation>
    <scope>NUCLEOTIDE SEQUENCE [LARGE SCALE GENOMIC DNA]</scope>
    <source>
        <strain evidence="2 3">DSM 25532</strain>
    </source>
</reference>
<dbReference type="Gene3D" id="1.20.910.10">
    <property type="entry name" value="Heme oxygenase-like"/>
    <property type="match status" value="1"/>
</dbReference>
<dbReference type="SMART" id="SM01236">
    <property type="entry name" value="Haem_oxygenase_2"/>
    <property type="match status" value="1"/>
</dbReference>
<proteinExistence type="predicted"/>
<dbReference type="PANTHER" id="PTHR40279">
    <property type="entry name" value="PQQC-LIKE PROTEIN"/>
    <property type="match status" value="1"/>
</dbReference>
<comment type="caution">
    <text evidence="2">The sequence shown here is derived from an EMBL/GenBank/DDBJ whole genome shotgun (WGS) entry which is preliminary data.</text>
</comment>
<evidence type="ECO:0000313" key="3">
    <source>
        <dbReference type="Proteomes" id="UP000253426"/>
    </source>
</evidence>
<sequence length="235" mass="26055">MPEARMIAAVESSLSRQPVHLGTYFAGLSSGTLTREQFLSSQKQFYFAVRFFSRPMAALMARLPDSASRQSLMHNLAEEHGYEGGRGDFRPAMAHDHTFLTFLKSLGVETGDVRDETEGSAVMAFNFALMGVCSSGEPETAFACLGIIEYTFADLSAIIGSSVVERGWVARERLVHYALHAEIDKEHAAGFFRMVEPAWNAGGVSRRRVEQGLVLGLHIFHRLYEDLALLHRVKA</sequence>
<dbReference type="SUPFAM" id="SSF48613">
    <property type="entry name" value="Heme oxygenase-like"/>
    <property type="match status" value="1"/>
</dbReference>
<organism evidence="2 3">
    <name type="scientific">Roseimicrobium gellanilyticum</name>
    <dbReference type="NCBI Taxonomy" id="748857"/>
    <lineage>
        <taxon>Bacteria</taxon>
        <taxon>Pseudomonadati</taxon>
        <taxon>Verrucomicrobiota</taxon>
        <taxon>Verrucomicrobiia</taxon>
        <taxon>Verrucomicrobiales</taxon>
        <taxon>Verrucomicrobiaceae</taxon>
        <taxon>Roseimicrobium</taxon>
    </lineage>
</organism>
<dbReference type="EMBL" id="QNRR01000001">
    <property type="protein sequence ID" value="RBP48003.1"/>
    <property type="molecule type" value="Genomic_DNA"/>
</dbReference>
<dbReference type="OrthoDB" id="277294at2"/>
<dbReference type="InterPro" id="IPR016084">
    <property type="entry name" value="Haem_Oase-like_multi-hlx"/>
</dbReference>
<gene>
    <name evidence="2" type="ORF">DES53_101803</name>
</gene>
<name>A0A366HUN6_9BACT</name>
<keyword evidence="3" id="KW-1185">Reference proteome</keyword>
<dbReference type="Proteomes" id="UP000253426">
    <property type="component" value="Unassembled WGS sequence"/>
</dbReference>
<keyword evidence="1" id="KW-0560">Oxidoreductase</keyword>
<dbReference type="Pfam" id="PF14518">
    <property type="entry name" value="Haem_oxygenas_2"/>
    <property type="match status" value="1"/>
</dbReference>